<keyword evidence="2" id="KW-1185">Reference proteome</keyword>
<reference evidence="1" key="1">
    <citation type="journal article" date="2019" name="bioRxiv">
        <title>The Genome of the Zebra Mussel, Dreissena polymorpha: A Resource for Invasive Species Research.</title>
        <authorList>
            <person name="McCartney M.A."/>
            <person name="Auch B."/>
            <person name="Kono T."/>
            <person name="Mallez S."/>
            <person name="Zhang Y."/>
            <person name="Obille A."/>
            <person name="Becker A."/>
            <person name="Abrahante J.E."/>
            <person name="Garbe J."/>
            <person name="Badalamenti J.P."/>
            <person name="Herman A."/>
            <person name="Mangelson H."/>
            <person name="Liachko I."/>
            <person name="Sullivan S."/>
            <person name="Sone E.D."/>
            <person name="Koren S."/>
            <person name="Silverstein K.A.T."/>
            <person name="Beckman K.B."/>
            <person name="Gohl D.M."/>
        </authorList>
    </citation>
    <scope>NUCLEOTIDE SEQUENCE</scope>
    <source>
        <strain evidence="1">Duluth1</strain>
        <tissue evidence="1">Whole animal</tissue>
    </source>
</reference>
<evidence type="ECO:0000313" key="1">
    <source>
        <dbReference type="EMBL" id="KAH3697807.1"/>
    </source>
</evidence>
<comment type="caution">
    <text evidence="1">The sequence shown here is derived from an EMBL/GenBank/DDBJ whole genome shotgun (WGS) entry which is preliminary data.</text>
</comment>
<organism evidence="1 2">
    <name type="scientific">Dreissena polymorpha</name>
    <name type="common">Zebra mussel</name>
    <name type="synonym">Mytilus polymorpha</name>
    <dbReference type="NCBI Taxonomy" id="45954"/>
    <lineage>
        <taxon>Eukaryota</taxon>
        <taxon>Metazoa</taxon>
        <taxon>Spiralia</taxon>
        <taxon>Lophotrochozoa</taxon>
        <taxon>Mollusca</taxon>
        <taxon>Bivalvia</taxon>
        <taxon>Autobranchia</taxon>
        <taxon>Heteroconchia</taxon>
        <taxon>Euheterodonta</taxon>
        <taxon>Imparidentia</taxon>
        <taxon>Neoheterodontei</taxon>
        <taxon>Myida</taxon>
        <taxon>Dreissenoidea</taxon>
        <taxon>Dreissenidae</taxon>
        <taxon>Dreissena</taxon>
    </lineage>
</organism>
<evidence type="ECO:0000313" key="2">
    <source>
        <dbReference type="Proteomes" id="UP000828390"/>
    </source>
</evidence>
<protein>
    <submittedName>
        <fullName evidence="1">Uncharacterized protein</fullName>
    </submittedName>
</protein>
<name>A0A9D4BK54_DREPO</name>
<accession>A0A9D4BK54</accession>
<sequence>MYGARETARALALCYVGRQILQQCYGTSFLQPPRTFYVVRGSVISCCVMDADAVVIKLQQ</sequence>
<reference evidence="1" key="2">
    <citation type="submission" date="2020-11" db="EMBL/GenBank/DDBJ databases">
        <authorList>
            <person name="McCartney M.A."/>
            <person name="Auch B."/>
            <person name="Kono T."/>
            <person name="Mallez S."/>
            <person name="Becker A."/>
            <person name="Gohl D.M."/>
            <person name="Silverstein K.A.T."/>
            <person name="Koren S."/>
            <person name="Bechman K.B."/>
            <person name="Herman A."/>
            <person name="Abrahante J.E."/>
            <person name="Garbe J."/>
        </authorList>
    </citation>
    <scope>NUCLEOTIDE SEQUENCE</scope>
    <source>
        <strain evidence="1">Duluth1</strain>
        <tissue evidence="1">Whole animal</tissue>
    </source>
</reference>
<dbReference type="Proteomes" id="UP000828390">
    <property type="component" value="Unassembled WGS sequence"/>
</dbReference>
<gene>
    <name evidence="1" type="ORF">DPMN_085317</name>
</gene>
<dbReference type="AlphaFoldDB" id="A0A9D4BK54"/>
<proteinExistence type="predicted"/>
<dbReference type="EMBL" id="JAIWYP010000016">
    <property type="protein sequence ID" value="KAH3697807.1"/>
    <property type="molecule type" value="Genomic_DNA"/>
</dbReference>